<evidence type="ECO:0000256" key="1">
    <source>
        <dbReference type="ARBA" id="ARBA00004571"/>
    </source>
</evidence>
<keyword evidence="9 10" id="KW-0998">Cell outer membrane</keyword>
<dbReference type="Proteomes" id="UP001169027">
    <property type="component" value="Unassembled WGS sequence"/>
</dbReference>
<keyword evidence="12" id="KW-0732">Signal</keyword>
<organism evidence="15 16">
    <name type="scientific">Variovorax ginsengisoli</name>
    <dbReference type="NCBI Taxonomy" id="363844"/>
    <lineage>
        <taxon>Bacteria</taxon>
        <taxon>Pseudomonadati</taxon>
        <taxon>Pseudomonadota</taxon>
        <taxon>Betaproteobacteria</taxon>
        <taxon>Burkholderiales</taxon>
        <taxon>Comamonadaceae</taxon>
        <taxon>Variovorax</taxon>
    </lineage>
</organism>
<evidence type="ECO:0000256" key="9">
    <source>
        <dbReference type="ARBA" id="ARBA00023237"/>
    </source>
</evidence>
<keyword evidence="4 10" id="KW-1134">Transmembrane beta strand</keyword>
<dbReference type="PANTHER" id="PTHR30069">
    <property type="entry name" value="TONB-DEPENDENT OUTER MEMBRANE RECEPTOR"/>
    <property type="match status" value="1"/>
</dbReference>
<keyword evidence="16" id="KW-1185">Reference proteome</keyword>
<dbReference type="EMBL" id="JAUKVY010000041">
    <property type="protein sequence ID" value="MDO1537477.1"/>
    <property type="molecule type" value="Genomic_DNA"/>
</dbReference>
<accession>A0ABT8SEY7</accession>
<comment type="subcellular location">
    <subcellularLocation>
        <location evidence="1 10">Cell outer membrane</location>
        <topology evidence="1 10">Multi-pass membrane protein</topology>
    </subcellularLocation>
</comment>
<dbReference type="SUPFAM" id="SSF56935">
    <property type="entry name" value="Porins"/>
    <property type="match status" value="1"/>
</dbReference>
<dbReference type="PROSITE" id="PS52016">
    <property type="entry name" value="TONB_DEPENDENT_REC_3"/>
    <property type="match status" value="1"/>
</dbReference>
<keyword evidence="8 15" id="KW-0675">Receptor</keyword>
<evidence type="ECO:0000313" key="16">
    <source>
        <dbReference type="Proteomes" id="UP001169027"/>
    </source>
</evidence>
<evidence type="ECO:0000256" key="8">
    <source>
        <dbReference type="ARBA" id="ARBA00023170"/>
    </source>
</evidence>
<comment type="caution">
    <text evidence="15">The sequence shown here is derived from an EMBL/GenBank/DDBJ whole genome shotgun (WGS) entry which is preliminary data.</text>
</comment>
<dbReference type="InterPro" id="IPR036942">
    <property type="entry name" value="Beta-barrel_TonB_sf"/>
</dbReference>
<dbReference type="PANTHER" id="PTHR30069:SF39">
    <property type="entry name" value="BLL6183 PROTEIN"/>
    <property type="match status" value="1"/>
</dbReference>
<reference evidence="15" key="1">
    <citation type="submission" date="2023-06" db="EMBL/GenBank/DDBJ databases">
        <authorList>
            <person name="Jiang Y."/>
            <person name="Liu Q."/>
        </authorList>
    </citation>
    <scope>NUCLEOTIDE SEQUENCE</scope>
    <source>
        <strain evidence="15">CGMCC 1.12090</strain>
    </source>
</reference>
<evidence type="ECO:0000256" key="7">
    <source>
        <dbReference type="ARBA" id="ARBA00023136"/>
    </source>
</evidence>
<evidence type="ECO:0000259" key="13">
    <source>
        <dbReference type="Pfam" id="PF00593"/>
    </source>
</evidence>
<protein>
    <submittedName>
        <fullName evidence="15">TonB-dependent receptor</fullName>
    </submittedName>
</protein>
<name>A0ABT8SEY7_9BURK</name>
<evidence type="ECO:0000256" key="6">
    <source>
        <dbReference type="ARBA" id="ARBA00023077"/>
    </source>
</evidence>
<evidence type="ECO:0000256" key="4">
    <source>
        <dbReference type="ARBA" id="ARBA00022452"/>
    </source>
</evidence>
<evidence type="ECO:0000256" key="11">
    <source>
        <dbReference type="RuleBase" id="RU003357"/>
    </source>
</evidence>
<proteinExistence type="inferred from homology"/>
<evidence type="ECO:0000256" key="5">
    <source>
        <dbReference type="ARBA" id="ARBA00022692"/>
    </source>
</evidence>
<evidence type="ECO:0000256" key="3">
    <source>
        <dbReference type="ARBA" id="ARBA00022448"/>
    </source>
</evidence>
<evidence type="ECO:0000256" key="12">
    <source>
        <dbReference type="SAM" id="SignalP"/>
    </source>
</evidence>
<feature type="signal peptide" evidence="12">
    <location>
        <begin position="1"/>
        <end position="30"/>
    </location>
</feature>
<dbReference type="Pfam" id="PF07715">
    <property type="entry name" value="Plug"/>
    <property type="match status" value="1"/>
</dbReference>
<dbReference type="InterPro" id="IPR039426">
    <property type="entry name" value="TonB-dep_rcpt-like"/>
</dbReference>
<keyword evidence="7 10" id="KW-0472">Membrane</keyword>
<keyword evidence="5 10" id="KW-0812">Transmembrane</keyword>
<evidence type="ECO:0000259" key="14">
    <source>
        <dbReference type="Pfam" id="PF07715"/>
    </source>
</evidence>
<dbReference type="Gene3D" id="2.40.170.20">
    <property type="entry name" value="TonB-dependent receptor, beta-barrel domain"/>
    <property type="match status" value="1"/>
</dbReference>
<feature type="domain" description="TonB-dependent receptor plug" evidence="14">
    <location>
        <begin position="58"/>
        <end position="170"/>
    </location>
</feature>
<dbReference type="RefSeq" id="WP_301815900.1">
    <property type="nucleotide sequence ID" value="NZ_JAUJZH010000041.1"/>
</dbReference>
<evidence type="ECO:0000313" key="15">
    <source>
        <dbReference type="EMBL" id="MDO1537477.1"/>
    </source>
</evidence>
<keyword evidence="6 11" id="KW-0798">TonB box</keyword>
<keyword evidence="3 10" id="KW-0813">Transport</keyword>
<evidence type="ECO:0000256" key="2">
    <source>
        <dbReference type="ARBA" id="ARBA00009810"/>
    </source>
</evidence>
<gene>
    <name evidence="15" type="ORF">Q2T77_35070</name>
</gene>
<dbReference type="Pfam" id="PF00593">
    <property type="entry name" value="TonB_dep_Rec_b-barrel"/>
    <property type="match status" value="1"/>
</dbReference>
<sequence length="844" mass="89159">MNRRDRLPASSMTALATAGLLLCQSTGAVAQEAAASGELATIEVVAPTPLPGLDVPRDDLPSNVHTATGADLERLHAPDLTNYLLRAVGGVTVNETQGNPFQPDINYRGFTASPLLGTPQGLSVFMDGVRLNQPFGDVVSWDLIPRSVISTIALMPGSNPLFGLNTLGGALAIQTKDGLHDPGTSVQVVGGSWGRAAAEFETGGSDKDSGWNWFVAGNRFHENGWRVASPTDVRQLFTKVGRVTRDGSISLTAAFANNDLTGNGTQALGALQRDWASVRTIPDNTRNKSTFLNLAMTQALNDTWTLSGNAYYRNIRTNTFNGDVNDDALSESVYQPSPAERAALAAAGFTGVPTSGANASNTPFPKWRCIANALLNTEPNEKCNGLINRTETKQQNQGLAGQFSAQAKTGSVEHLAVLGAAYDASRVRFGQSTQFGYINPDRSVTPVFGPGAFADGTQDSENAFDARVALSSRSSTYSVYATDTMALDAKTHLTLSGRYNSTSVNNTDGLAPGGGPGSLDGRYTFSRLNPAIGLTFAPNEAVTLYAGANQGSRAPTAIELGCADPASPCKLPNSFAGDPPLKQVVTTTFEAGLRGVVQPNTTWNFGVFRSDNRDDLLFVADDSSGFGYFKNFGKTRRQGIELGLNAQPARGLTLGGNFMLLDATYRSVETVGGSGNSSNDQALAGFPGTTGNIQIRPGDRIPMLPRQVLKLSADLEPNAQWRIGLDMVASSGANVRGNENGLHTPDGVYYTGPGRTSGYAVFNLGIDYKPRPGLKFFVQVANLFDRKYSTGGQLGTDAFTAGGAYIARGLPRNANGDYPVSRASLVSPAAPRAAWLGVRYTFGA</sequence>
<dbReference type="InterPro" id="IPR000531">
    <property type="entry name" value="Beta-barrel_TonB"/>
</dbReference>
<dbReference type="Gene3D" id="2.170.130.10">
    <property type="entry name" value="TonB-dependent receptor, plug domain"/>
    <property type="match status" value="1"/>
</dbReference>
<feature type="chain" id="PRO_5045959284" evidence="12">
    <location>
        <begin position="31"/>
        <end position="844"/>
    </location>
</feature>
<comment type="similarity">
    <text evidence="2 10 11">Belongs to the TonB-dependent receptor family.</text>
</comment>
<dbReference type="InterPro" id="IPR037066">
    <property type="entry name" value="Plug_dom_sf"/>
</dbReference>
<evidence type="ECO:0000256" key="10">
    <source>
        <dbReference type="PROSITE-ProRule" id="PRU01360"/>
    </source>
</evidence>
<dbReference type="InterPro" id="IPR012910">
    <property type="entry name" value="Plug_dom"/>
</dbReference>
<feature type="domain" description="TonB-dependent receptor-like beta-barrel" evidence="13">
    <location>
        <begin position="254"/>
        <end position="783"/>
    </location>
</feature>